<dbReference type="EMBL" id="CP011801">
    <property type="protein sequence ID" value="ALA58833.1"/>
    <property type="molecule type" value="Genomic_DNA"/>
</dbReference>
<proteinExistence type="predicted"/>
<evidence type="ECO:0000256" key="1">
    <source>
        <dbReference type="SAM" id="Phobius"/>
    </source>
</evidence>
<feature type="transmembrane region" description="Helical" evidence="1">
    <location>
        <begin position="30"/>
        <end position="54"/>
    </location>
</feature>
<protein>
    <submittedName>
        <fullName evidence="2">Uncharacterized protein</fullName>
    </submittedName>
</protein>
<accession>A0A0K2GD07</accession>
<sequence length="91" mass="10366">MEVGMQNLRAVEKAESPAMPDANRRLWASVWPWIAGTVLALLIGSWFVWLSAFLQRKFAEEDIRAACQRAMPETSDRCFDTVVIQRGGVRR</sequence>
<reference evidence="2 3" key="1">
    <citation type="journal article" date="2015" name="Proc. Natl. Acad. Sci. U.S.A.">
        <title>Expanded metabolic versatility of ubiquitous nitrite-oxidizing bacteria from the genus Nitrospira.</title>
        <authorList>
            <person name="Koch H."/>
            <person name="Lucker S."/>
            <person name="Albertsen M."/>
            <person name="Kitzinger K."/>
            <person name="Herbold C."/>
            <person name="Spieck E."/>
            <person name="Nielsen P.H."/>
            <person name="Wagner M."/>
            <person name="Daims H."/>
        </authorList>
    </citation>
    <scope>NUCLEOTIDE SEQUENCE [LARGE SCALE GENOMIC DNA]</scope>
    <source>
        <strain evidence="2 3">NSP M-1</strain>
    </source>
</reference>
<dbReference type="Proteomes" id="UP000069205">
    <property type="component" value="Chromosome"/>
</dbReference>
<gene>
    <name evidence="2" type="ORF">NITMOv2_2418</name>
</gene>
<dbReference type="PATRIC" id="fig|42253.5.peg.2385"/>
<dbReference type="KEGG" id="nmv:NITMOv2_2418"/>
<dbReference type="AlphaFoldDB" id="A0A0K2GD07"/>
<keyword evidence="1" id="KW-1133">Transmembrane helix</keyword>
<evidence type="ECO:0000313" key="3">
    <source>
        <dbReference type="Proteomes" id="UP000069205"/>
    </source>
</evidence>
<organism evidence="2 3">
    <name type="scientific">Nitrospira moscoviensis</name>
    <dbReference type="NCBI Taxonomy" id="42253"/>
    <lineage>
        <taxon>Bacteria</taxon>
        <taxon>Pseudomonadati</taxon>
        <taxon>Nitrospirota</taxon>
        <taxon>Nitrospiria</taxon>
        <taxon>Nitrospirales</taxon>
        <taxon>Nitrospiraceae</taxon>
        <taxon>Nitrospira</taxon>
    </lineage>
</organism>
<name>A0A0K2GD07_NITMO</name>
<evidence type="ECO:0000313" key="2">
    <source>
        <dbReference type="EMBL" id="ALA58833.1"/>
    </source>
</evidence>
<keyword evidence="1" id="KW-0472">Membrane</keyword>
<keyword evidence="1" id="KW-0812">Transmembrane</keyword>
<keyword evidence="3" id="KW-1185">Reference proteome</keyword>